<dbReference type="InterPro" id="IPR031815">
    <property type="entry name" value="DUF5074"/>
</dbReference>
<dbReference type="Proteomes" id="UP000323119">
    <property type="component" value="Unassembled WGS sequence"/>
</dbReference>
<feature type="coiled-coil region" evidence="1">
    <location>
        <begin position="31"/>
        <end position="58"/>
    </location>
</feature>
<dbReference type="Pfam" id="PF16819">
    <property type="entry name" value="DUF5074"/>
    <property type="match status" value="1"/>
</dbReference>
<protein>
    <submittedName>
        <fullName evidence="3">DUF5074 domain-containing protein</fullName>
    </submittedName>
    <submittedName>
        <fullName evidence="4">PL29 family lyase N-terminal domain-containing protein</fullName>
    </submittedName>
</protein>
<sequence>MKQLFTLLAITLFGAATWSCSYDDDDLWKEIDGIKTQLAELNKEVSALQTLVDALRQSKTISDVTQTDTGYTITFNDNTSVSIADGKNGTNAPEVGIDLFEGGYYWTIGGKGNWLTDADGHKIPVAGKDGSKPEMAVDADGYWIVDGARIKDAAGNDVKATGSNGKDGDSFFKSVSDGDDAVTFTLTDGTEIVIPKTSVSSFCFVQPDDGRSYFVFDFGKKKTLTLNTTDVETADFMNIPEGWKASLNLAKNSVTVQAPAASDAAYSGGIITLIGIDKKGNTVFASADVCASVDYTDKDGTFVVCEGNMTSVNGMLVYYDKAGKEYREVFEQANGGLEIGNVVQDMFMANGKIYLLTQNGDRMGGAGRFVVCDARTMRMEFADPLVFKTPEDKDTWPQHLVVVSATKAYIQYSDSSMESTSGIVALTLGENSVQIGATLEGTFGAFTSVGAIKTRMVYSRGKIYAGCGHSVVIINAESGTVEKRLTYEGRQVKGIVKGVDGNIYFALAGTYSGTSPNMGTLTSDPMIVGIDHSGTVVSEKELSGGVRFPIATWSPAIGMCASFTDPYLYFVDTDAFNATSATRYNYQTQTVDYKYLSGNETIYGIMGQHPTTNVLWVGKSSYVDSNIYTYDVSGTSASEINHFYYPTQKGASPAGIDFVYRFSEAYINK</sequence>
<dbReference type="InterPro" id="IPR015943">
    <property type="entry name" value="WD40/YVTN_repeat-like_dom_sf"/>
</dbReference>
<dbReference type="SUPFAM" id="SSF69322">
    <property type="entry name" value="Tricorn protease domain 2"/>
    <property type="match status" value="1"/>
</dbReference>
<keyword evidence="1" id="KW-0175">Coiled coil</keyword>
<evidence type="ECO:0000313" key="4">
    <source>
        <dbReference type="EMBL" id="MCQ5082385.1"/>
    </source>
</evidence>
<dbReference type="InterPro" id="IPR032149">
    <property type="entry name" value="DUF4988"/>
</dbReference>
<dbReference type="Pfam" id="PF16378">
    <property type="entry name" value="DUF4988"/>
    <property type="match status" value="1"/>
</dbReference>
<reference evidence="3 5" key="1">
    <citation type="journal article" date="2019" name="Nat. Med.">
        <title>A library of human gut bacterial isolates paired with longitudinal multiomics data enables mechanistic microbiome research.</title>
        <authorList>
            <person name="Poyet M."/>
            <person name="Groussin M."/>
            <person name="Gibbons S.M."/>
            <person name="Avila-Pacheco J."/>
            <person name="Jiang X."/>
            <person name="Kearney S.M."/>
            <person name="Perrotta A.R."/>
            <person name="Berdy B."/>
            <person name="Zhao S."/>
            <person name="Lieberman T.D."/>
            <person name="Swanson P.K."/>
            <person name="Smith M."/>
            <person name="Roesemann S."/>
            <person name="Alexander J.E."/>
            <person name="Rich S.A."/>
            <person name="Livny J."/>
            <person name="Vlamakis H."/>
            <person name="Clish C."/>
            <person name="Bullock K."/>
            <person name="Deik A."/>
            <person name="Scott J."/>
            <person name="Pierce K.A."/>
            <person name="Xavier R.J."/>
            <person name="Alm E.J."/>
        </authorList>
    </citation>
    <scope>NUCLEOTIDE SEQUENCE [LARGE SCALE GENOMIC DNA]</scope>
    <source>
        <strain evidence="3 5">BIOML-A204</strain>
    </source>
</reference>
<dbReference type="EMBL" id="VVUY01000004">
    <property type="protein sequence ID" value="KAA2562550.1"/>
    <property type="molecule type" value="Genomic_DNA"/>
</dbReference>
<dbReference type="AlphaFoldDB" id="A0A9P4DPI6"/>
<accession>A0A9P4DPI6</accession>
<evidence type="ECO:0000256" key="1">
    <source>
        <dbReference type="SAM" id="Coils"/>
    </source>
</evidence>
<dbReference type="Gene3D" id="2.130.10.10">
    <property type="entry name" value="YVTN repeat-like/Quinoprotein amine dehydrogenase"/>
    <property type="match status" value="1"/>
</dbReference>
<evidence type="ECO:0000259" key="2">
    <source>
        <dbReference type="Pfam" id="PF16378"/>
    </source>
</evidence>
<dbReference type="EMBL" id="JANGBQ010000006">
    <property type="protein sequence ID" value="MCQ5082385.1"/>
    <property type="molecule type" value="Genomic_DNA"/>
</dbReference>
<evidence type="ECO:0000313" key="3">
    <source>
        <dbReference type="EMBL" id="KAA2562550.1"/>
    </source>
</evidence>
<keyword evidence="4" id="KW-0456">Lyase</keyword>
<dbReference type="Proteomes" id="UP001205035">
    <property type="component" value="Unassembled WGS sequence"/>
</dbReference>
<evidence type="ECO:0000313" key="5">
    <source>
        <dbReference type="Proteomes" id="UP000323119"/>
    </source>
</evidence>
<comment type="caution">
    <text evidence="3">The sequence shown here is derived from an EMBL/GenBank/DDBJ whole genome shotgun (WGS) entry which is preliminary data.</text>
</comment>
<feature type="domain" description="DUF4988" evidence="2">
    <location>
        <begin position="25"/>
        <end position="195"/>
    </location>
</feature>
<dbReference type="RefSeq" id="WP_082426563.1">
    <property type="nucleotide sequence ID" value="NZ_DAWDUM010000002.1"/>
</dbReference>
<proteinExistence type="predicted"/>
<reference evidence="4" key="2">
    <citation type="submission" date="2022-06" db="EMBL/GenBank/DDBJ databases">
        <title>Isolation of gut microbiota from human fecal samples.</title>
        <authorList>
            <person name="Pamer E.G."/>
            <person name="Barat B."/>
            <person name="Waligurski E."/>
            <person name="Medina S."/>
            <person name="Paddock L."/>
            <person name="Mostad J."/>
        </authorList>
    </citation>
    <scope>NUCLEOTIDE SEQUENCE</scope>
    <source>
        <strain evidence="4">DFI.6.22</strain>
    </source>
</reference>
<gene>
    <name evidence="3" type="ORF">F2S36_06240</name>
    <name evidence="4" type="ORF">NE651_05720</name>
</gene>
<dbReference type="GO" id="GO:0016829">
    <property type="term" value="F:lyase activity"/>
    <property type="evidence" value="ECO:0007669"/>
    <property type="project" value="UniProtKB-KW"/>
</dbReference>
<name>A0A9P4DPI6_9BACT</name>
<organism evidence="3 5">
    <name type="scientific">Alistipes onderdonkii</name>
    <dbReference type="NCBI Taxonomy" id="328813"/>
    <lineage>
        <taxon>Bacteria</taxon>
        <taxon>Pseudomonadati</taxon>
        <taxon>Bacteroidota</taxon>
        <taxon>Bacteroidia</taxon>
        <taxon>Bacteroidales</taxon>
        <taxon>Rikenellaceae</taxon>
        <taxon>Alistipes</taxon>
    </lineage>
</organism>